<dbReference type="AlphaFoldDB" id="E1QHG3"/>
<keyword evidence="3 5" id="KW-1133">Transmembrane helix</keyword>
<keyword evidence="7" id="KW-1185">Reference proteome</keyword>
<dbReference type="Proteomes" id="UP000009047">
    <property type="component" value="Chromosome"/>
</dbReference>
<evidence type="ECO:0000256" key="2">
    <source>
        <dbReference type="ARBA" id="ARBA00022692"/>
    </source>
</evidence>
<feature type="transmembrane region" description="Helical" evidence="5">
    <location>
        <begin position="285"/>
        <end position="310"/>
    </location>
</feature>
<dbReference type="GO" id="GO:0015179">
    <property type="term" value="F:L-amino acid transmembrane transporter activity"/>
    <property type="evidence" value="ECO:0007669"/>
    <property type="project" value="TreeGrafter"/>
</dbReference>
<feature type="transmembrane region" description="Helical" evidence="5">
    <location>
        <begin position="233"/>
        <end position="256"/>
    </location>
</feature>
<reference evidence="6 7" key="1">
    <citation type="journal article" date="2010" name="Stand. Genomic Sci.">
        <title>Complete genome sequence of Desulfarculus baarsii type strain (2st14).</title>
        <authorList>
            <person name="Sun H."/>
            <person name="Spring S."/>
            <person name="Lapidus A."/>
            <person name="Davenport K."/>
            <person name="Del Rio T.G."/>
            <person name="Tice H."/>
            <person name="Nolan M."/>
            <person name="Copeland A."/>
            <person name="Cheng J.F."/>
            <person name="Lucas S."/>
            <person name="Tapia R."/>
            <person name="Goodwin L."/>
            <person name="Pitluck S."/>
            <person name="Ivanova N."/>
            <person name="Pagani I."/>
            <person name="Mavromatis K."/>
            <person name="Ovchinnikova G."/>
            <person name="Pati A."/>
            <person name="Chen A."/>
            <person name="Palaniappan K."/>
            <person name="Hauser L."/>
            <person name="Chang Y.J."/>
            <person name="Jeffries C.D."/>
            <person name="Detter J.C."/>
            <person name="Han C."/>
            <person name="Rohde M."/>
            <person name="Brambilla E."/>
            <person name="Goker M."/>
            <person name="Woyke T."/>
            <person name="Bristow J."/>
            <person name="Eisen J.A."/>
            <person name="Markowitz V."/>
            <person name="Hugenholtz P."/>
            <person name="Kyrpides N.C."/>
            <person name="Klenk H.P."/>
            <person name="Land M."/>
        </authorList>
    </citation>
    <scope>NUCLEOTIDE SEQUENCE [LARGE SCALE GENOMIC DNA]</scope>
    <source>
        <strain evidence="7">ATCC 33931 / DSM 2075 / LMG 7858 / VKM B-1802 / 2st14</strain>
    </source>
</reference>
<dbReference type="RefSeq" id="WP_013258459.1">
    <property type="nucleotide sequence ID" value="NC_014365.1"/>
</dbReference>
<feature type="transmembrane region" description="Helical" evidence="5">
    <location>
        <begin position="331"/>
        <end position="349"/>
    </location>
</feature>
<evidence type="ECO:0000256" key="5">
    <source>
        <dbReference type="SAM" id="Phobius"/>
    </source>
</evidence>
<feature type="transmembrane region" description="Helical" evidence="5">
    <location>
        <begin position="44"/>
        <end position="65"/>
    </location>
</feature>
<dbReference type="KEGG" id="dbr:Deba_1638"/>
<name>E1QHG3_DESB2</name>
<dbReference type="InterPro" id="IPR002293">
    <property type="entry name" value="AA/rel_permease1"/>
</dbReference>
<keyword evidence="2 5" id="KW-0812">Transmembrane</keyword>
<feature type="transmembrane region" description="Helical" evidence="5">
    <location>
        <begin position="390"/>
        <end position="413"/>
    </location>
</feature>
<evidence type="ECO:0000256" key="3">
    <source>
        <dbReference type="ARBA" id="ARBA00022989"/>
    </source>
</evidence>
<dbReference type="Pfam" id="PF13520">
    <property type="entry name" value="AA_permease_2"/>
    <property type="match status" value="1"/>
</dbReference>
<evidence type="ECO:0000256" key="1">
    <source>
        <dbReference type="ARBA" id="ARBA00004141"/>
    </source>
</evidence>
<dbReference type="Gene3D" id="1.20.1740.10">
    <property type="entry name" value="Amino acid/polyamine transporter I"/>
    <property type="match status" value="1"/>
</dbReference>
<accession>E1QHG3</accession>
<protein>
    <submittedName>
        <fullName evidence="6">Amino acid permease-associated region</fullName>
    </submittedName>
</protein>
<comment type="subcellular location">
    <subcellularLocation>
        <location evidence="1">Membrane</location>
        <topology evidence="1">Multi-pass membrane protein</topology>
    </subcellularLocation>
</comment>
<feature type="transmembrane region" description="Helical" evidence="5">
    <location>
        <begin position="199"/>
        <end position="221"/>
    </location>
</feature>
<dbReference type="eggNOG" id="COG0531">
    <property type="taxonomic scope" value="Bacteria"/>
</dbReference>
<dbReference type="PANTHER" id="PTHR11785">
    <property type="entry name" value="AMINO ACID TRANSPORTER"/>
    <property type="match status" value="1"/>
</dbReference>
<dbReference type="InterPro" id="IPR050598">
    <property type="entry name" value="AminoAcid_Transporter"/>
</dbReference>
<dbReference type="PANTHER" id="PTHR11785:SF512">
    <property type="entry name" value="SOBREMESA, ISOFORM B"/>
    <property type="match status" value="1"/>
</dbReference>
<sequence length="460" mass="49779">MSDKCNGLERALRPLDAVMIVVGNVVGVGIFTTTGFIAGDIADAWLIMAVWLLGGALTLLGALSYGELGAAFPRAGGDYVYLREAYGPLAGFLVGWVGFFIINPGSIAALALGLAEYLLPLAAGPAEYPVAKKVVALAVIVLFSALNYFSVRWACRVQNAVSGLGLLTIIVVAAAGFIWGRGDWANFDFHGPSASLADLFGPAMVSVFFTYSGWFVSAYVAGELKEPQKSLPISLIISSLLVMALYVLMNALYIYALPVPGMAGVVDIARQACLALFGGPWAANLVSLMIIVAILGSLNSVVLTAPRIYYAMASDEVFPARLARVHPRFRTPHWAIGAQTVLSCLLVLVGNFYQLLSYTVFFMLLTSTATALGVFVLRRRKPDLTRPYKVWGYPYTTLAFVAAYAWIAARIFWHNPWDAAMGLLITLSGVPFYLWWSRRDVESQETAMGLEAERGQESRP</sequence>
<proteinExistence type="predicted"/>
<evidence type="ECO:0000313" key="6">
    <source>
        <dbReference type="EMBL" id="ADK85006.1"/>
    </source>
</evidence>
<organism evidence="6 7">
    <name type="scientific">Desulfarculus baarsii (strain ATCC 33931 / DSM 2075 / LMG 7858 / VKM B-1802 / 2st14)</name>
    <dbReference type="NCBI Taxonomy" id="644282"/>
    <lineage>
        <taxon>Bacteria</taxon>
        <taxon>Pseudomonadati</taxon>
        <taxon>Thermodesulfobacteriota</taxon>
        <taxon>Desulfarculia</taxon>
        <taxon>Desulfarculales</taxon>
        <taxon>Desulfarculaceae</taxon>
        <taxon>Desulfarculus</taxon>
    </lineage>
</organism>
<dbReference type="PIRSF" id="PIRSF006060">
    <property type="entry name" value="AA_transporter"/>
    <property type="match status" value="1"/>
</dbReference>
<feature type="transmembrane region" description="Helical" evidence="5">
    <location>
        <begin position="86"/>
        <end position="110"/>
    </location>
</feature>
<feature type="transmembrane region" description="Helical" evidence="5">
    <location>
        <begin position="161"/>
        <end position="179"/>
    </location>
</feature>
<dbReference type="OrthoDB" id="127638at2"/>
<dbReference type="STRING" id="644282.Deba_1638"/>
<feature type="transmembrane region" description="Helical" evidence="5">
    <location>
        <begin position="130"/>
        <end position="149"/>
    </location>
</feature>
<evidence type="ECO:0000313" key="7">
    <source>
        <dbReference type="Proteomes" id="UP000009047"/>
    </source>
</evidence>
<keyword evidence="4 5" id="KW-0472">Membrane</keyword>
<gene>
    <name evidence="6" type="ordered locus">Deba_1638</name>
</gene>
<dbReference type="HOGENOM" id="CLU_007946_3_4_7"/>
<feature type="transmembrane region" description="Helical" evidence="5">
    <location>
        <begin position="419"/>
        <end position="436"/>
    </location>
</feature>
<evidence type="ECO:0000256" key="4">
    <source>
        <dbReference type="ARBA" id="ARBA00023136"/>
    </source>
</evidence>
<feature type="transmembrane region" description="Helical" evidence="5">
    <location>
        <begin position="355"/>
        <end position="378"/>
    </location>
</feature>
<dbReference type="GO" id="GO:0016020">
    <property type="term" value="C:membrane"/>
    <property type="evidence" value="ECO:0007669"/>
    <property type="project" value="UniProtKB-SubCell"/>
</dbReference>
<feature type="transmembrane region" description="Helical" evidence="5">
    <location>
        <begin position="17"/>
        <end position="38"/>
    </location>
</feature>
<dbReference type="EMBL" id="CP002085">
    <property type="protein sequence ID" value="ADK85006.1"/>
    <property type="molecule type" value="Genomic_DNA"/>
</dbReference>